<evidence type="ECO:0000256" key="9">
    <source>
        <dbReference type="ARBA" id="ARBA00022989"/>
    </source>
</evidence>
<evidence type="ECO:0000256" key="11">
    <source>
        <dbReference type="ARBA" id="ARBA00023136"/>
    </source>
</evidence>
<accession>A0ABW4ZFZ0</accession>
<keyword evidence="14" id="KW-1185">Reference proteome</keyword>
<evidence type="ECO:0000256" key="4">
    <source>
        <dbReference type="ARBA" id="ARBA00022670"/>
    </source>
</evidence>
<keyword evidence="10" id="KW-0482">Metalloprotease</keyword>
<comment type="cofactor">
    <cofactor evidence="1">
        <name>Mn(2+)</name>
        <dbReference type="ChEBI" id="CHEBI:29035"/>
    </cofactor>
</comment>
<dbReference type="EMBL" id="JBHUHZ010000001">
    <property type="protein sequence ID" value="MFD2160939.1"/>
    <property type="molecule type" value="Genomic_DNA"/>
</dbReference>
<dbReference type="InterPro" id="IPR002816">
    <property type="entry name" value="TraB/PrgY/GumN_fam"/>
</dbReference>
<evidence type="ECO:0000313" key="14">
    <source>
        <dbReference type="Proteomes" id="UP001597387"/>
    </source>
</evidence>
<dbReference type="Pfam" id="PF01963">
    <property type="entry name" value="TraB_PrgY_gumN"/>
    <property type="match status" value="1"/>
</dbReference>
<dbReference type="PANTHER" id="PTHR31120">
    <property type="entry name" value="METALLOPROTEASE TIKI"/>
    <property type="match status" value="1"/>
</dbReference>
<sequence length="298" mass="33482">MKPIFNILSAGLIALFISVEVSAQSKEKVQAKCGLLWEVSGKGMKAPSYLFGTYHLIGKNFLDTLPAIMRHFSKAQTVVGEVVMEDEMAMAQKLMPMMLLKDNSLDKILSDREFAEIDSFLKVKTSMNLSMLNGMKPAAVQIMLVAMLAPKNISPENPALDMFFQTEAKKAGKNVVGFETAEQQGALLFNQSLSRQKDLLLKTVRENARMMRESQELFHYYKNQDLEAIEKAFSSNEDYTPEEMDAMLAQRNKVWIKVMPEMMNKSSVFFAVGAGHLVGREGLINSLRELGYTLKPVF</sequence>
<evidence type="ECO:0000256" key="2">
    <source>
        <dbReference type="ARBA" id="ARBA00001941"/>
    </source>
</evidence>
<dbReference type="RefSeq" id="WP_255905201.1">
    <property type="nucleotide sequence ID" value="NZ_JAFMZO010000005.1"/>
</dbReference>
<comment type="caution">
    <text evidence="13">The sequence shown here is derived from an EMBL/GenBank/DDBJ whole genome shotgun (WGS) entry which is preliminary data.</text>
</comment>
<keyword evidence="5" id="KW-0812">Transmembrane</keyword>
<keyword evidence="6" id="KW-0479">Metal-binding</keyword>
<evidence type="ECO:0000256" key="8">
    <source>
        <dbReference type="ARBA" id="ARBA00022801"/>
    </source>
</evidence>
<keyword evidence="4" id="KW-0645">Protease</keyword>
<evidence type="ECO:0000256" key="5">
    <source>
        <dbReference type="ARBA" id="ARBA00022692"/>
    </source>
</evidence>
<reference evidence="14" key="1">
    <citation type="journal article" date="2019" name="Int. J. Syst. Evol. Microbiol.">
        <title>The Global Catalogue of Microorganisms (GCM) 10K type strain sequencing project: providing services to taxonomists for standard genome sequencing and annotation.</title>
        <authorList>
            <consortium name="The Broad Institute Genomics Platform"/>
            <consortium name="The Broad Institute Genome Sequencing Center for Infectious Disease"/>
            <person name="Wu L."/>
            <person name="Ma J."/>
        </authorList>
    </citation>
    <scope>NUCLEOTIDE SEQUENCE [LARGE SCALE GENOMIC DNA]</scope>
    <source>
        <strain evidence="14">KCTC 42217</strain>
    </source>
</reference>
<evidence type="ECO:0000256" key="1">
    <source>
        <dbReference type="ARBA" id="ARBA00001936"/>
    </source>
</evidence>
<proteinExistence type="predicted"/>
<dbReference type="PANTHER" id="PTHR31120:SF6">
    <property type="entry name" value="METALLOPROTEASE TIKI HOMOLOG"/>
    <property type="match status" value="1"/>
</dbReference>
<gene>
    <name evidence="13" type="ORF">ACFSJU_00935</name>
</gene>
<organism evidence="13 14">
    <name type="scientific">Paradesertivirga mongoliensis</name>
    <dbReference type="NCBI Taxonomy" id="2100740"/>
    <lineage>
        <taxon>Bacteria</taxon>
        <taxon>Pseudomonadati</taxon>
        <taxon>Bacteroidota</taxon>
        <taxon>Sphingobacteriia</taxon>
        <taxon>Sphingobacteriales</taxon>
        <taxon>Sphingobacteriaceae</taxon>
        <taxon>Paradesertivirga</taxon>
    </lineage>
</organism>
<keyword evidence="8" id="KW-0378">Hydrolase</keyword>
<evidence type="ECO:0000256" key="12">
    <source>
        <dbReference type="ARBA" id="ARBA00023180"/>
    </source>
</evidence>
<dbReference type="Proteomes" id="UP001597387">
    <property type="component" value="Unassembled WGS sequence"/>
</dbReference>
<evidence type="ECO:0000256" key="6">
    <source>
        <dbReference type="ARBA" id="ARBA00022723"/>
    </source>
</evidence>
<keyword evidence="12" id="KW-0325">Glycoprotein</keyword>
<dbReference type="InterPro" id="IPR040230">
    <property type="entry name" value="TIKI1/2-like"/>
</dbReference>
<keyword evidence="9" id="KW-1133">Transmembrane helix</keyword>
<keyword evidence="7" id="KW-0732">Signal</keyword>
<keyword evidence="11" id="KW-0472">Membrane</keyword>
<comment type="cofactor">
    <cofactor evidence="2">
        <name>Co(2+)</name>
        <dbReference type="ChEBI" id="CHEBI:48828"/>
    </cofactor>
</comment>
<evidence type="ECO:0000256" key="10">
    <source>
        <dbReference type="ARBA" id="ARBA00023049"/>
    </source>
</evidence>
<protein>
    <submittedName>
        <fullName evidence="13">TraB/GumN family protein</fullName>
    </submittedName>
</protein>
<evidence type="ECO:0000256" key="7">
    <source>
        <dbReference type="ARBA" id="ARBA00022729"/>
    </source>
</evidence>
<evidence type="ECO:0000313" key="13">
    <source>
        <dbReference type="EMBL" id="MFD2160939.1"/>
    </source>
</evidence>
<dbReference type="CDD" id="cd14789">
    <property type="entry name" value="Tiki"/>
    <property type="match status" value="1"/>
</dbReference>
<comment type="subcellular location">
    <subcellularLocation>
        <location evidence="3">Membrane</location>
        <topology evidence="3">Single-pass type I membrane protein</topology>
    </subcellularLocation>
</comment>
<evidence type="ECO:0000256" key="3">
    <source>
        <dbReference type="ARBA" id="ARBA00004479"/>
    </source>
</evidence>
<name>A0ABW4ZFZ0_9SPHI</name>